<organism evidence="4 5">
    <name type="scientific">Cellvibrio fontiphilus</name>
    <dbReference type="NCBI Taxonomy" id="1815559"/>
    <lineage>
        <taxon>Bacteria</taxon>
        <taxon>Pseudomonadati</taxon>
        <taxon>Pseudomonadota</taxon>
        <taxon>Gammaproteobacteria</taxon>
        <taxon>Cellvibrionales</taxon>
        <taxon>Cellvibrionaceae</taxon>
        <taxon>Cellvibrio</taxon>
    </lineage>
</organism>
<dbReference type="InterPro" id="IPR001054">
    <property type="entry name" value="A/G_cyclase"/>
</dbReference>
<evidence type="ECO:0000313" key="5">
    <source>
        <dbReference type="Proteomes" id="UP001595555"/>
    </source>
</evidence>
<dbReference type="InterPro" id="IPR011990">
    <property type="entry name" value="TPR-like_helical_dom_sf"/>
</dbReference>
<sequence>MAVADSRHCEQTLMFTDIVGYSRLMGRNEAMAIELLGEYRKILLAHIEAQGGQLVECIGDAIFARFDTAAQATAAAIAIQQHLQTFNELRDKKLPRLQTRIGLHKGEITLRDGAVFGDTVNIAARLEPLAVADGICISQTVYDDIRYSLSAPAKRLGVQSLKNIEQKIRVYLIKPAGINWRDHLHYFLRGLNKKIVAYRYPLVACVFAIIAAGFYFIPRWLVPGYAANYVEIADFQNLMNEKSDADYFSAGITEAVRSQLADMRDVYIVDAKEGIRAPIRLEGSVQHLGDNLRIAYRLFRRKDNVQIAGGKLDGAYQDIFILQDRLVGEIARYLADEFDLQNFRPAPLRLTGDVTAYDYYLRGLEYLEKSPSHETIDASVQLFNTALVHDEKFSLANTGLCEAYRLKYEQVKLAHWLNEAERYCLSALDYDDRSIKAYKAIGRIYSEMGRYDAATKYLERAISISVDDVAVIVELAAVYNDTGEKEKAEKLHIEAIRRFPENWIAYDGYGYHLFRNGKYNKAIDVYEKILDITPHNALALNNIAAMNLFNANFDKAAEYFSMAAEVEPHSMVFANIGSMYYLSKKFDQALLSYQEAMRLEPENYQFMVYVADTYKYIPGKEDLASFYFKNAIQAAHKEIQINPSIAKSYRYLAIAQSYFGEISDAEDSISFAAKLDGESIDVLSCKLRVAIAEKNDGKIKSYAKKLLESKYSDKLLLANPDFGVLKEPRFSDLFDRTR</sequence>
<gene>
    <name evidence="4" type="ORF">ACFODX_10325</name>
</gene>
<dbReference type="InterPro" id="IPR029787">
    <property type="entry name" value="Nucleotide_cyclase"/>
</dbReference>
<evidence type="ECO:0000259" key="3">
    <source>
        <dbReference type="PROSITE" id="PS50125"/>
    </source>
</evidence>
<dbReference type="Proteomes" id="UP001595555">
    <property type="component" value="Unassembled WGS sequence"/>
</dbReference>
<keyword evidence="1" id="KW-0802">TPR repeat</keyword>
<keyword evidence="2" id="KW-0812">Transmembrane</keyword>
<dbReference type="Gene3D" id="1.25.40.10">
    <property type="entry name" value="Tetratricopeptide repeat domain"/>
    <property type="match status" value="3"/>
</dbReference>
<keyword evidence="5" id="KW-1185">Reference proteome</keyword>
<dbReference type="SMART" id="SM00028">
    <property type="entry name" value="TPR"/>
    <property type="match status" value="6"/>
</dbReference>
<name>A0ABV7FI83_9GAMM</name>
<feature type="repeat" description="TPR" evidence="1">
    <location>
        <begin position="503"/>
        <end position="536"/>
    </location>
</feature>
<keyword evidence="2" id="KW-1133">Transmembrane helix</keyword>
<feature type="repeat" description="TPR" evidence="1">
    <location>
        <begin position="435"/>
        <end position="468"/>
    </location>
</feature>
<protein>
    <submittedName>
        <fullName evidence="4">Adenylate/guanylate cyclase domain-containing protein</fullName>
    </submittedName>
</protein>
<dbReference type="Pfam" id="PF00211">
    <property type="entry name" value="Guanylate_cyc"/>
    <property type="match status" value="1"/>
</dbReference>
<dbReference type="Pfam" id="PF13181">
    <property type="entry name" value="TPR_8"/>
    <property type="match status" value="2"/>
</dbReference>
<reference evidence="5" key="1">
    <citation type="journal article" date="2019" name="Int. J. Syst. Evol. Microbiol.">
        <title>The Global Catalogue of Microorganisms (GCM) 10K type strain sequencing project: providing services to taxonomists for standard genome sequencing and annotation.</title>
        <authorList>
            <consortium name="The Broad Institute Genomics Platform"/>
            <consortium name="The Broad Institute Genome Sequencing Center for Infectious Disease"/>
            <person name="Wu L."/>
            <person name="Ma J."/>
        </authorList>
    </citation>
    <scope>NUCLEOTIDE SEQUENCE [LARGE SCALE GENOMIC DNA]</scope>
    <source>
        <strain evidence="5">KCTC 52237</strain>
    </source>
</reference>
<evidence type="ECO:0000256" key="1">
    <source>
        <dbReference type="PROSITE-ProRule" id="PRU00339"/>
    </source>
</evidence>
<dbReference type="CDD" id="cd07302">
    <property type="entry name" value="CHD"/>
    <property type="match status" value="1"/>
</dbReference>
<keyword evidence="2" id="KW-0472">Membrane</keyword>
<comment type="caution">
    <text evidence="4">The sequence shown here is derived from an EMBL/GenBank/DDBJ whole genome shotgun (WGS) entry which is preliminary data.</text>
</comment>
<dbReference type="PROSITE" id="PS50005">
    <property type="entry name" value="TPR"/>
    <property type="match status" value="3"/>
</dbReference>
<dbReference type="PANTHER" id="PTHR12558">
    <property type="entry name" value="CELL DIVISION CYCLE 16,23,27"/>
    <property type="match status" value="1"/>
</dbReference>
<evidence type="ECO:0000313" key="4">
    <source>
        <dbReference type="EMBL" id="MFC3115954.1"/>
    </source>
</evidence>
<dbReference type="SUPFAM" id="SSF55073">
    <property type="entry name" value="Nucleotide cyclase"/>
    <property type="match status" value="1"/>
</dbReference>
<dbReference type="PANTHER" id="PTHR12558:SF13">
    <property type="entry name" value="CELL DIVISION CYCLE PROTEIN 27 HOMOLOG"/>
    <property type="match status" value="1"/>
</dbReference>
<feature type="transmembrane region" description="Helical" evidence="2">
    <location>
        <begin position="197"/>
        <end position="217"/>
    </location>
</feature>
<accession>A0ABV7FI83</accession>
<dbReference type="SMART" id="SM00044">
    <property type="entry name" value="CYCc"/>
    <property type="match status" value="1"/>
</dbReference>
<dbReference type="InterPro" id="IPR019734">
    <property type="entry name" value="TPR_rpt"/>
</dbReference>
<evidence type="ECO:0000256" key="2">
    <source>
        <dbReference type="SAM" id="Phobius"/>
    </source>
</evidence>
<dbReference type="Gene3D" id="3.30.70.1230">
    <property type="entry name" value="Nucleotide cyclase"/>
    <property type="match status" value="1"/>
</dbReference>
<feature type="domain" description="Guanylate cyclase" evidence="3">
    <location>
        <begin position="12"/>
        <end position="127"/>
    </location>
</feature>
<dbReference type="SUPFAM" id="SSF48452">
    <property type="entry name" value="TPR-like"/>
    <property type="match status" value="1"/>
</dbReference>
<dbReference type="PROSITE" id="PS50293">
    <property type="entry name" value="TPR_REGION"/>
    <property type="match status" value="2"/>
</dbReference>
<dbReference type="EMBL" id="JBHRTF010000004">
    <property type="protein sequence ID" value="MFC3115954.1"/>
    <property type="molecule type" value="Genomic_DNA"/>
</dbReference>
<dbReference type="Pfam" id="PF13432">
    <property type="entry name" value="TPR_16"/>
    <property type="match status" value="1"/>
</dbReference>
<dbReference type="PROSITE" id="PS50125">
    <property type="entry name" value="GUANYLATE_CYCLASE_2"/>
    <property type="match status" value="1"/>
</dbReference>
<feature type="repeat" description="TPR" evidence="1">
    <location>
        <begin position="570"/>
        <end position="603"/>
    </location>
</feature>
<proteinExistence type="predicted"/>
<dbReference type="RefSeq" id="WP_378118763.1">
    <property type="nucleotide sequence ID" value="NZ_JBHRTF010000004.1"/>
</dbReference>